<evidence type="ECO:0000313" key="3">
    <source>
        <dbReference type="Proteomes" id="UP000235611"/>
    </source>
</evidence>
<evidence type="ECO:0000256" key="1">
    <source>
        <dbReference type="SAM" id="MobiDB-lite"/>
    </source>
</evidence>
<dbReference type="Proteomes" id="UP000235611">
    <property type="component" value="Unassembled WGS sequence"/>
</dbReference>
<reference evidence="3" key="1">
    <citation type="submission" date="2016-07" db="EMBL/GenBank/DDBJ databases">
        <title>Nontailed viruses are major unrecognized killers of bacteria in the ocean.</title>
        <authorList>
            <person name="Kauffman K."/>
            <person name="Hussain F."/>
            <person name="Yang J."/>
            <person name="Arevalo P."/>
            <person name="Brown J."/>
            <person name="Cutler M."/>
            <person name="Kelly L."/>
            <person name="Polz M.F."/>
        </authorList>
    </citation>
    <scope>NUCLEOTIDE SEQUENCE [LARGE SCALE GENOMIC DNA]</scope>
    <source>
        <strain evidence="3">10N.222.49.A5</strain>
    </source>
</reference>
<comment type="caution">
    <text evidence="2">The sequence shown here is derived from an EMBL/GenBank/DDBJ whole genome shotgun (WGS) entry which is preliminary data.</text>
</comment>
<protein>
    <submittedName>
        <fullName evidence="2">Bacteriocin</fullName>
    </submittedName>
</protein>
<sequence>MGYGIVNIAGNTRKQAMAGLRENANSEEQRKNANENIKNAERTQTMSAVGTGLTAGAMVGGPVGAVIGGLGGFIAGELF</sequence>
<evidence type="ECO:0000313" key="2">
    <source>
        <dbReference type="EMBL" id="PMP10201.1"/>
    </source>
</evidence>
<name>A0AAP8MWP4_9VIBR</name>
<dbReference type="AlphaFoldDB" id="A0AAP8MWP4"/>
<proteinExistence type="predicted"/>
<dbReference type="RefSeq" id="WP_102477756.1">
    <property type="nucleotide sequence ID" value="NZ_MDBO01000075.1"/>
</dbReference>
<accession>A0AAP8MWP4</accession>
<gene>
    <name evidence="2" type="ORF">BCS93_11030</name>
</gene>
<dbReference type="EMBL" id="MDBO01000075">
    <property type="protein sequence ID" value="PMP10201.1"/>
    <property type="molecule type" value="Genomic_DNA"/>
</dbReference>
<feature type="compositionally biased region" description="Basic and acidic residues" evidence="1">
    <location>
        <begin position="27"/>
        <end position="41"/>
    </location>
</feature>
<feature type="region of interest" description="Disordered" evidence="1">
    <location>
        <begin position="22"/>
        <end position="43"/>
    </location>
</feature>
<organism evidence="2 3">
    <name type="scientific">Vibrio breoganii</name>
    <dbReference type="NCBI Taxonomy" id="553239"/>
    <lineage>
        <taxon>Bacteria</taxon>
        <taxon>Pseudomonadati</taxon>
        <taxon>Pseudomonadota</taxon>
        <taxon>Gammaproteobacteria</taxon>
        <taxon>Vibrionales</taxon>
        <taxon>Vibrionaceae</taxon>
        <taxon>Vibrio</taxon>
    </lineage>
</organism>